<evidence type="ECO:0000313" key="1">
    <source>
        <dbReference type="EMBL" id="ERF60842.1"/>
    </source>
</evidence>
<dbReference type="Proteomes" id="UP000016412">
    <property type="component" value="Unassembled WGS sequence"/>
</dbReference>
<gene>
    <name evidence="2" type="ORF">HMPREF0860_0544</name>
    <name evidence="1" type="ORF">HMPREF1325_0400</name>
</gene>
<reference evidence="3 4" key="1">
    <citation type="submission" date="2013-08" db="EMBL/GenBank/DDBJ databases">
        <authorList>
            <person name="Durkin A.S."/>
            <person name="Haft D.R."/>
            <person name="McCorrison J."/>
            <person name="Torralba M."/>
            <person name="Gillis M."/>
            <person name="Haft D.H."/>
            <person name="Methe B."/>
            <person name="Sutton G."/>
            <person name="Nelson K.E."/>
        </authorList>
    </citation>
    <scope>NUCLEOTIDE SEQUENCE [LARGE SCALE GENOMIC DNA]</scope>
    <source>
        <strain evidence="2 4">ATCC 35536</strain>
        <strain evidence="1 3">VPI DR56BR1116</strain>
    </source>
</reference>
<dbReference type="Proteomes" id="UP000016646">
    <property type="component" value="Unassembled WGS sequence"/>
</dbReference>
<evidence type="ECO:0000313" key="2">
    <source>
        <dbReference type="EMBL" id="ERJ99843.1"/>
    </source>
</evidence>
<protein>
    <submittedName>
        <fullName evidence="1">Uncharacterized protein</fullName>
    </submittedName>
</protein>
<comment type="caution">
    <text evidence="1">The sequence shown here is derived from an EMBL/GenBank/DDBJ whole genome shotgun (WGS) entry which is preliminary data.</text>
</comment>
<dbReference type="EMBL" id="AVQI01000072">
    <property type="protein sequence ID" value="ERJ99843.1"/>
    <property type="molecule type" value="Genomic_DNA"/>
</dbReference>
<sequence length="65" mass="7390">MTDDVTKLTSLSFSYDFSPNETALIAHFFRDHEESIPSGLERFVHAVEKAVYNSISIGDAERFYS</sequence>
<accession>U1F9R0</accession>
<dbReference type="PATRIC" id="fig|1125725.3.peg.1182"/>
<name>U1F9R0_TRESO</name>
<dbReference type="AlphaFoldDB" id="U1F9R0"/>
<proteinExistence type="predicted"/>
<keyword evidence="4" id="KW-1185">Reference proteome</keyword>
<dbReference type="EMBL" id="AUZJ01000029">
    <property type="protein sequence ID" value="ERF60842.1"/>
    <property type="molecule type" value="Genomic_DNA"/>
</dbReference>
<organism evidence="1 3">
    <name type="scientific">Treponema socranskii subsp. socranskii VPI DR56BR1116 = ATCC 35536</name>
    <dbReference type="NCBI Taxonomy" id="1125725"/>
    <lineage>
        <taxon>Bacteria</taxon>
        <taxon>Pseudomonadati</taxon>
        <taxon>Spirochaetota</taxon>
        <taxon>Spirochaetia</taxon>
        <taxon>Spirochaetales</taxon>
        <taxon>Treponemataceae</taxon>
        <taxon>Treponema</taxon>
    </lineage>
</organism>
<evidence type="ECO:0000313" key="4">
    <source>
        <dbReference type="Proteomes" id="UP000016646"/>
    </source>
</evidence>
<dbReference type="RefSeq" id="WP_021330216.1">
    <property type="nucleotide sequence ID" value="NZ_AUZJ01000029.1"/>
</dbReference>
<dbReference type="STRING" id="1125725.HMPREF1325_0400"/>
<evidence type="ECO:0000313" key="3">
    <source>
        <dbReference type="Proteomes" id="UP000016412"/>
    </source>
</evidence>